<dbReference type="AlphaFoldDB" id="A0A402CMW7"/>
<dbReference type="EMBL" id="BHYM01000155">
    <property type="protein sequence ID" value="GCE45086.1"/>
    <property type="molecule type" value="Genomic_DNA"/>
</dbReference>
<evidence type="ECO:0000313" key="2">
    <source>
        <dbReference type="Proteomes" id="UP000287519"/>
    </source>
</evidence>
<accession>A0A402CMW7</accession>
<gene>
    <name evidence="1" type="ORF">Rhow_001113</name>
</gene>
<dbReference type="Proteomes" id="UP000287519">
    <property type="component" value="Unassembled WGS sequence"/>
</dbReference>
<organism evidence="1 2">
    <name type="scientific">Rhodococcus wratislaviensis</name>
    <name type="common">Tsukamurella wratislaviensis</name>
    <dbReference type="NCBI Taxonomy" id="44752"/>
    <lineage>
        <taxon>Bacteria</taxon>
        <taxon>Bacillati</taxon>
        <taxon>Actinomycetota</taxon>
        <taxon>Actinomycetes</taxon>
        <taxon>Mycobacteriales</taxon>
        <taxon>Nocardiaceae</taxon>
        <taxon>Rhodococcus</taxon>
    </lineage>
</organism>
<name>A0A402CMW7_RHOWR</name>
<evidence type="ECO:0000313" key="1">
    <source>
        <dbReference type="EMBL" id="GCE45086.1"/>
    </source>
</evidence>
<proteinExistence type="predicted"/>
<protein>
    <submittedName>
        <fullName evidence="1">Uncharacterized protein</fullName>
    </submittedName>
</protein>
<comment type="caution">
    <text evidence="1">The sequence shown here is derived from an EMBL/GenBank/DDBJ whole genome shotgun (WGS) entry which is preliminary data.</text>
</comment>
<keyword evidence="2" id="KW-1185">Reference proteome</keyword>
<reference evidence="1 2" key="1">
    <citation type="submission" date="2018-11" db="EMBL/GenBank/DDBJ databases">
        <title>Microbial catabolism of amino acid.</title>
        <authorList>
            <person name="Hibi M."/>
            <person name="Ogawa J."/>
        </authorList>
    </citation>
    <scope>NUCLEOTIDE SEQUENCE [LARGE SCALE GENOMIC DNA]</scope>
    <source>
        <strain evidence="1 2">C31-06</strain>
    </source>
</reference>
<sequence>MLEAGARFNIRWASDGAAKQKTAPAFVRIWYSVMDANGRYWNVVDSNEPEKVPRPSRRLG</sequence>